<dbReference type="EMBL" id="ML208266">
    <property type="protein sequence ID" value="TFK74765.1"/>
    <property type="molecule type" value="Genomic_DNA"/>
</dbReference>
<proteinExistence type="predicted"/>
<evidence type="ECO:0000313" key="2">
    <source>
        <dbReference type="Proteomes" id="UP000308600"/>
    </source>
</evidence>
<dbReference type="Proteomes" id="UP000308600">
    <property type="component" value="Unassembled WGS sequence"/>
</dbReference>
<name>A0ACD3BAA3_9AGAR</name>
<sequence length="132" mass="14196">MVDAISKPQDTSQLVYHSSPAESLSRLSSSTRMTAPTNTSPPPPRTPASPPPVSSTAAAAERSIASSRPPQPPPTSSLVCIIHPLFGLFTALWVVAPYYHISYVSCPSWSLYLFMILSLSRLLPPSQSPFTD</sequence>
<accession>A0ACD3BAA3</accession>
<gene>
    <name evidence="1" type="ORF">BDN72DRAFT_630665</name>
</gene>
<reference evidence="1 2" key="1">
    <citation type="journal article" date="2019" name="Nat. Ecol. Evol.">
        <title>Megaphylogeny resolves global patterns of mushroom evolution.</title>
        <authorList>
            <person name="Varga T."/>
            <person name="Krizsan K."/>
            <person name="Foldi C."/>
            <person name="Dima B."/>
            <person name="Sanchez-Garcia M."/>
            <person name="Sanchez-Ramirez S."/>
            <person name="Szollosi G.J."/>
            <person name="Szarkandi J.G."/>
            <person name="Papp V."/>
            <person name="Albert L."/>
            <person name="Andreopoulos W."/>
            <person name="Angelini C."/>
            <person name="Antonin V."/>
            <person name="Barry K.W."/>
            <person name="Bougher N.L."/>
            <person name="Buchanan P."/>
            <person name="Buyck B."/>
            <person name="Bense V."/>
            <person name="Catcheside P."/>
            <person name="Chovatia M."/>
            <person name="Cooper J."/>
            <person name="Damon W."/>
            <person name="Desjardin D."/>
            <person name="Finy P."/>
            <person name="Geml J."/>
            <person name="Haridas S."/>
            <person name="Hughes K."/>
            <person name="Justo A."/>
            <person name="Karasinski D."/>
            <person name="Kautmanova I."/>
            <person name="Kiss B."/>
            <person name="Kocsube S."/>
            <person name="Kotiranta H."/>
            <person name="LaButti K.M."/>
            <person name="Lechner B.E."/>
            <person name="Liimatainen K."/>
            <person name="Lipzen A."/>
            <person name="Lukacs Z."/>
            <person name="Mihaltcheva S."/>
            <person name="Morgado L.N."/>
            <person name="Niskanen T."/>
            <person name="Noordeloos M.E."/>
            <person name="Ohm R.A."/>
            <person name="Ortiz-Santana B."/>
            <person name="Ovrebo C."/>
            <person name="Racz N."/>
            <person name="Riley R."/>
            <person name="Savchenko A."/>
            <person name="Shiryaev A."/>
            <person name="Soop K."/>
            <person name="Spirin V."/>
            <person name="Szebenyi C."/>
            <person name="Tomsovsky M."/>
            <person name="Tulloss R.E."/>
            <person name="Uehling J."/>
            <person name="Grigoriev I.V."/>
            <person name="Vagvolgyi C."/>
            <person name="Papp T."/>
            <person name="Martin F.M."/>
            <person name="Miettinen O."/>
            <person name="Hibbett D.S."/>
            <person name="Nagy L.G."/>
        </authorList>
    </citation>
    <scope>NUCLEOTIDE SEQUENCE [LARGE SCALE GENOMIC DNA]</scope>
    <source>
        <strain evidence="1 2">NL-1719</strain>
    </source>
</reference>
<evidence type="ECO:0000313" key="1">
    <source>
        <dbReference type="EMBL" id="TFK74765.1"/>
    </source>
</evidence>
<protein>
    <submittedName>
        <fullName evidence="1">Uncharacterized protein</fullName>
    </submittedName>
</protein>
<organism evidence="1 2">
    <name type="scientific">Pluteus cervinus</name>
    <dbReference type="NCBI Taxonomy" id="181527"/>
    <lineage>
        <taxon>Eukaryota</taxon>
        <taxon>Fungi</taxon>
        <taxon>Dikarya</taxon>
        <taxon>Basidiomycota</taxon>
        <taxon>Agaricomycotina</taxon>
        <taxon>Agaricomycetes</taxon>
        <taxon>Agaricomycetidae</taxon>
        <taxon>Agaricales</taxon>
        <taxon>Pluteineae</taxon>
        <taxon>Pluteaceae</taxon>
        <taxon>Pluteus</taxon>
    </lineage>
</organism>
<keyword evidence="2" id="KW-1185">Reference proteome</keyword>